<proteinExistence type="predicted"/>
<organism evidence="9 10">
    <name type="scientific">Streptosporangium longisporum</name>
    <dbReference type="NCBI Taxonomy" id="46187"/>
    <lineage>
        <taxon>Bacteria</taxon>
        <taxon>Bacillati</taxon>
        <taxon>Actinomycetota</taxon>
        <taxon>Actinomycetes</taxon>
        <taxon>Streptosporangiales</taxon>
        <taxon>Streptosporangiaceae</taxon>
        <taxon>Streptosporangium</taxon>
    </lineage>
</organism>
<evidence type="ECO:0000256" key="1">
    <source>
        <dbReference type="ARBA" id="ARBA00001927"/>
    </source>
</evidence>
<keyword evidence="4" id="KW-0249">Electron transport</keyword>
<dbReference type="PANTHER" id="PTHR36923:SF3">
    <property type="entry name" value="FERREDOXIN"/>
    <property type="match status" value="1"/>
</dbReference>
<evidence type="ECO:0000256" key="7">
    <source>
        <dbReference type="ARBA" id="ARBA00023291"/>
    </source>
</evidence>
<evidence type="ECO:0000256" key="8">
    <source>
        <dbReference type="SAM" id="MobiDB-lite"/>
    </source>
</evidence>
<sequence>MVGRDMRVTADVASCVGAGMCALTAPAVFDQSEESGTVVLLDETPPPELHAAVRRARYLCPSGAVSVRDGHDDPARPGSEDVDGGGPEDLRAGNGSSRGEARSSPLPVAPPGHGDAIRSSAGTERGDRRG</sequence>
<evidence type="ECO:0000256" key="4">
    <source>
        <dbReference type="ARBA" id="ARBA00022982"/>
    </source>
</evidence>
<dbReference type="PANTHER" id="PTHR36923">
    <property type="entry name" value="FERREDOXIN"/>
    <property type="match status" value="1"/>
</dbReference>
<comment type="cofactor">
    <cofactor evidence="1">
        <name>[3Fe-4S] cluster</name>
        <dbReference type="ChEBI" id="CHEBI:21137"/>
    </cofactor>
</comment>
<keyword evidence="5" id="KW-0408">Iron</keyword>
<keyword evidence="10" id="KW-1185">Reference proteome</keyword>
<evidence type="ECO:0000313" key="10">
    <source>
        <dbReference type="Proteomes" id="UP001499930"/>
    </source>
</evidence>
<evidence type="ECO:0000256" key="3">
    <source>
        <dbReference type="ARBA" id="ARBA00022723"/>
    </source>
</evidence>
<dbReference type="Gene3D" id="3.30.70.20">
    <property type="match status" value="1"/>
</dbReference>
<dbReference type="Proteomes" id="UP001499930">
    <property type="component" value="Unassembled WGS sequence"/>
</dbReference>
<gene>
    <name evidence="9" type="ORF">GCM10017559_25820</name>
</gene>
<protein>
    <recommendedName>
        <fullName evidence="11">Ferredoxin</fullName>
    </recommendedName>
</protein>
<feature type="region of interest" description="Disordered" evidence="8">
    <location>
        <begin position="64"/>
        <end position="130"/>
    </location>
</feature>
<keyword evidence="6" id="KW-0411">Iron-sulfur</keyword>
<evidence type="ECO:0008006" key="11">
    <source>
        <dbReference type="Google" id="ProtNLM"/>
    </source>
</evidence>
<comment type="caution">
    <text evidence="9">The sequence shown here is derived from an EMBL/GenBank/DDBJ whole genome shotgun (WGS) entry which is preliminary data.</text>
</comment>
<dbReference type="SUPFAM" id="SSF54862">
    <property type="entry name" value="4Fe-4S ferredoxins"/>
    <property type="match status" value="1"/>
</dbReference>
<feature type="compositionally biased region" description="Basic and acidic residues" evidence="8">
    <location>
        <begin position="68"/>
        <end position="79"/>
    </location>
</feature>
<dbReference type="Pfam" id="PF13370">
    <property type="entry name" value="Fer4_13"/>
    <property type="match status" value="1"/>
</dbReference>
<evidence type="ECO:0000256" key="5">
    <source>
        <dbReference type="ARBA" id="ARBA00023004"/>
    </source>
</evidence>
<evidence type="ECO:0000256" key="6">
    <source>
        <dbReference type="ARBA" id="ARBA00023014"/>
    </source>
</evidence>
<dbReference type="InterPro" id="IPR051269">
    <property type="entry name" value="Fe-S_cluster_ET"/>
</dbReference>
<evidence type="ECO:0000313" key="9">
    <source>
        <dbReference type="EMBL" id="GAA3003277.1"/>
    </source>
</evidence>
<name>A0ABN3XWG2_9ACTN</name>
<dbReference type="EMBL" id="BAAAWD010000006">
    <property type="protein sequence ID" value="GAA3003277.1"/>
    <property type="molecule type" value="Genomic_DNA"/>
</dbReference>
<evidence type="ECO:0000256" key="2">
    <source>
        <dbReference type="ARBA" id="ARBA00022448"/>
    </source>
</evidence>
<reference evidence="9 10" key="1">
    <citation type="journal article" date="2019" name="Int. J. Syst. Evol. Microbiol.">
        <title>The Global Catalogue of Microorganisms (GCM) 10K type strain sequencing project: providing services to taxonomists for standard genome sequencing and annotation.</title>
        <authorList>
            <consortium name="The Broad Institute Genomics Platform"/>
            <consortium name="The Broad Institute Genome Sequencing Center for Infectious Disease"/>
            <person name="Wu L."/>
            <person name="Ma J."/>
        </authorList>
    </citation>
    <scope>NUCLEOTIDE SEQUENCE [LARGE SCALE GENOMIC DNA]</scope>
    <source>
        <strain evidence="9 10">JCM 3106</strain>
    </source>
</reference>
<keyword evidence="7" id="KW-0003">3Fe-4S</keyword>
<accession>A0ABN3XWG2</accession>
<keyword evidence="3" id="KW-0479">Metal-binding</keyword>
<keyword evidence="2" id="KW-0813">Transport</keyword>